<evidence type="ECO:0000313" key="2">
    <source>
        <dbReference type="Proteomes" id="UP000035904"/>
    </source>
</evidence>
<accession>A0A0J1KPY1</accession>
<sequence>MQKIACNKLRTVQFIAWYTKTDKIRQNLLLFSKVLILLCFECVFIIGKTTLKSWHGICLIKRRGTTERVDYKI</sequence>
<dbReference type="AlphaFoldDB" id="A0A0J1KPY1"/>
<evidence type="ECO:0000313" key="1">
    <source>
        <dbReference type="EMBL" id="KLV18755.1"/>
    </source>
</evidence>
<name>A0A0J1KPY1_BACAN</name>
<gene>
    <name evidence="1" type="ORF">ABW01_12255</name>
</gene>
<dbReference type="Proteomes" id="UP000035904">
    <property type="component" value="Unassembled WGS sequence"/>
</dbReference>
<dbReference type="PATRIC" id="fig|1392.242.peg.5467"/>
<proteinExistence type="predicted"/>
<protein>
    <submittedName>
        <fullName evidence="1">Uncharacterized protein</fullName>
    </submittedName>
</protein>
<comment type="caution">
    <text evidence="1">The sequence shown here is derived from an EMBL/GenBank/DDBJ whole genome shotgun (WGS) entry which is preliminary data.</text>
</comment>
<organism evidence="1 2">
    <name type="scientific">Bacillus anthracis</name>
    <name type="common">anthrax bacterium</name>
    <dbReference type="NCBI Taxonomy" id="1392"/>
    <lineage>
        <taxon>Bacteria</taxon>
        <taxon>Bacillati</taxon>
        <taxon>Bacillota</taxon>
        <taxon>Bacilli</taxon>
        <taxon>Bacillales</taxon>
        <taxon>Bacillaceae</taxon>
        <taxon>Bacillus</taxon>
        <taxon>Bacillus cereus group</taxon>
    </lineage>
</organism>
<reference evidence="1 2" key="1">
    <citation type="submission" date="2015-05" db="EMBL/GenBank/DDBJ databases">
        <title>Whole genome sequence and identification of bacterial endophytes from Costus igneus.</title>
        <authorList>
            <person name="Lee Y.P."/>
            <person name="Gan H.M."/>
            <person name="Eng W."/>
            <person name="Wheatley M.S."/>
            <person name="Caraballo A."/>
            <person name="Polter S."/>
            <person name="Savka M.A."/>
            <person name="Hudson A.O."/>
        </authorList>
    </citation>
    <scope>NUCLEOTIDE SEQUENCE [LARGE SCALE GENOMIC DNA]</scope>
    <source>
        <strain evidence="1 2">RIT375</strain>
    </source>
</reference>
<dbReference type="EMBL" id="LDPG01000006">
    <property type="protein sequence ID" value="KLV18755.1"/>
    <property type="molecule type" value="Genomic_DNA"/>
</dbReference>